<evidence type="ECO:0000256" key="3">
    <source>
        <dbReference type="ARBA" id="ARBA00023163"/>
    </source>
</evidence>
<evidence type="ECO:0000313" key="6">
    <source>
        <dbReference type="Proteomes" id="UP000002743"/>
    </source>
</evidence>
<dbReference type="Gene3D" id="1.10.10.60">
    <property type="entry name" value="Homeodomain-like"/>
    <property type="match status" value="1"/>
</dbReference>
<dbReference type="Pfam" id="PF02311">
    <property type="entry name" value="AraC_binding"/>
    <property type="match status" value="1"/>
</dbReference>
<keyword evidence="3" id="KW-0804">Transcription</keyword>
<proteinExistence type="predicted"/>
<dbReference type="KEGG" id="mei:Msip34_1259"/>
<evidence type="ECO:0000259" key="4">
    <source>
        <dbReference type="PROSITE" id="PS01124"/>
    </source>
</evidence>
<dbReference type="Proteomes" id="UP000002743">
    <property type="component" value="Chromosome"/>
</dbReference>
<dbReference type="PANTHER" id="PTHR43280">
    <property type="entry name" value="ARAC-FAMILY TRANSCRIPTIONAL REGULATOR"/>
    <property type="match status" value="1"/>
</dbReference>
<evidence type="ECO:0000256" key="2">
    <source>
        <dbReference type="ARBA" id="ARBA00023125"/>
    </source>
</evidence>
<organism evidence="5 6">
    <name type="scientific">Methylovorus glucosotrophus (strain SIP3-4)</name>
    <dbReference type="NCBI Taxonomy" id="582744"/>
    <lineage>
        <taxon>Bacteria</taxon>
        <taxon>Pseudomonadati</taxon>
        <taxon>Pseudomonadota</taxon>
        <taxon>Betaproteobacteria</taxon>
        <taxon>Nitrosomonadales</taxon>
        <taxon>Methylophilaceae</taxon>
        <taxon>Methylovorus</taxon>
    </lineage>
</organism>
<dbReference type="GO" id="GO:0003700">
    <property type="term" value="F:DNA-binding transcription factor activity"/>
    <property type="evidence" value="ECO:0007669"/>
    <property type="project" value="InterPro"/>
</dbReference>
<dbReference type="HOGENOM" id="CLU_000445_88_2_4"/>
<dbReference type="PROSITE" id="PS01124">
    <property type="entry name" value="HTH_ARAC_FAMILY_2"/>
    <property type="match status" value="1"/>
</dbReference>
<evidence type="ECO:0000256" key="1">
    <source>
        <dbReference type="ARBA" id="ARBA00023015"/>
    </source>
</evidence>
<dbReference type="STRING" id="582744.Msip34_1259"/>
<keyword evidence="6" id="KW-1185">Reference proteome</keyword>
<keyword evidence="1" id="KW-0805">Transcription regulation</keyword>
<accession>C6XD80</accession>
<dbReference type="SMART" id="SM00342">
    <property type="entry name" value="HTH_ARAC"/>
    <property type="match status" value="1"/>
</dbReference>
<keyword evidence="2" id="KW-0238">DNA-binding</keyword>
<dbReference type="SUPFAM" id="SSF51215">
    <property type="entry name" value="Regulatory protein AraC"/>
    <property type="match status" value="1"/>
</dbReference>
<dbReference type="Pfam" id="PF12833">
    <property type="entry name" value="HTH_18"/>
    <property type="match status" value="1"/>
</dbReference>
<gene>
    <name evidence="5" type="ordered locus">Msip34_1259</name>
</gene>
<dbReference type="InterPro" id="IPR009057">
    <property type="entry name" value="Homeodomain-like_sf"/>
</dbReference>
<dbReference type="PANTHER" id="PTHR43280:SF32">
    <property type="entry name" value="TRANSCRIPTIONAL REGULATORY PROTEIN"/>
    <property type="match status" value="1"/>
</dbReference>
<protein>
    <submittedName>
        <fullName evidence="5">Transcriptional regulator, AraC family</fullName>
    </submittedName>
</protein>
<dbReference type="OrthoDB" id="6506763at2"/>
<dbReference type="EMBL" id="CP001674">
    <property type="protein sequence ID" value="ACT50505.1"/>
    <property type="molecule type" value="Genomic_DNA"/>
</dbReference>
<dbReference type="RefSeq" id="WP_015829992.1">
    <property type="nucleotide sequence ID" value="NC_012969.1"/>
</dbReference>
<dbReference type="SUPFAM" id="SSF46689">
    <property type="entry name" value="Homeodomain-like"/>
    <property type="match status" value="1"/>
</dbReference>
<dbReference type="InterPro" id="IPR018060">
    <property type="entry name" value="HTH_AraC"/>
</dbReference>
<dbReference type="eggNOG" id="COG2207">
    <property type="taxonomic scope" value="Bacteria"/>
</dbReference>
<feature type="domain" description="HTH araC/xylS-type" evidence="4">
    <location>
        <begin position="205"/>
        <end position="303"/>
    </location>
</feature>
<dbReference type="InterPro" id="IPR037923">
    <property type="entry name" value="HTH-like"/>
</dbReference>
<reference evidence="6" key="1">
    <citation type="submission" date="2009-07" db="EMBL/GenBank/DDBJ databases">
        <title>Complete sequence of chromosome of Methylovorus sp. SIP3-4.</title>
        <authorList>
            <person name="Lucas S."/>
            <person name="Copeland A."/>
            <person name="Lapidus A."/>
            <person name="Glavina del Rio T."/>
            <person name="Tice H."/>
            <person name="Bruce D."/>
            <person name="Goodwin L."/>
            <person name="Pitluck S."/>
            <person name="Clum A."/>
            <person name="Larimer F."/>
            <person name="Land M."/>
            <person name="Hauser L."/>
            <person name="Kyrpides N."/>
            <person name="Mikhailova N."/>
            <person name="Kayluzhnaya M."/>
            <person name="Chistoserdova L."/>
        </authorList>
    </citation>
    <scope>NUCLEOTIDE SEQUENCE [LARGE SCALE GENOMIC DNA]</scope>
    <source>
        <strain evidence="6">SIP3-4</strain>
    </source>
</reference>
<reference evidence="5 6" key="2">
    <citation type="journal article" date="2011" name="J. Bacteriol.">
        <title>Genomes of three methylotrophs from a single niche uncover genetic and metabolic divergence of Methylophilaceae.</title>
        <authorList>
            <person name="Lapidus A."/>
            <person name="Clum A."/>
            <person name="Labutti K."/>
            <person name="Kaluzhnaya M.G."/>
            <person name="Lim S."/>
            <person name="Beck D.A."/>
            <person name="Glavina Del Rio T."/>
            <person name="Nolan M."/>
            <person name="Mavromatis K."/>
            <person name="Huntemann M."/>
            <person name="Lucas S."/>
            <person name="Lidstrom M.E."/>
            <person name="Ivanova N."/>
            <person name="Chistoserdova L."/>
        </authorList>
    </citation>
    <scope>NUCLEOTIDE SEQUENCE [LARGE SCALE GENOMIC DNA]</scope>
    <source>
        <strain evidence="5 6">SIP3-4</strain>
    </source>
</reference>
<dbReference type="AlphaFoldDB" id="C6XD80"/>
<evidence type="ECO:0000313" key="5">
    <source>
        <dbReference type="EMBL" id="ACT50505.1"/>
    </source>
</evidence>
<dbReference type="InterPro" id="IPR003313">
    <property type="entry name" value="AraC-bd"/>
</dbReference>
<sequence length="309" mass="34754">MVNKRHFLNTREKTSPPALERVVYTPPASYGLDIEVIPFAILRTRILENRFRQAHQINFYLMLLITEGSSTPVVDYRPIECNKGTLLLLSPNQALQFDLHEGCDGWMIIFKAEFLTSSNEDAGVNIFMANAMHGAAAKLNLAADAESIICARMKQMHADTLAAGTKAMKNAMLRFELQALMLRLTMLGEQMAEAEPHPAELSRFRRFRKLVEEKFAHQHAVADYAAELGCTVKSLTRATQAAVTMGAKEYIAARINLEAKRLLTHTQMPVTIIAEVLGFDEATNFVKFFKRNSGMAPNAFRKLHYSIYN</sequence>
<name>C6XD80_METGS</name>
<dbReference type="GO" id="GO:0043565">
    <property type="term" value="F:sequence-specific DNA binding"/>
    <property type="evidence" value="ECO:0007669"/>
    <property type="project" value="InterPro"/>
</dbReference>